<proteinExistence type="predicted"/>
<organism evidence="1 2">
    <name type="scientific">Symbiodinium microadriaticum</name>
    <name type="common">Dinoflagellate</name>
    <name type="synonym">Zooxanthella microadriatica</name>
    <dbReference type="NCBI Taxonomy" id="2951"/>
    <lineage>
        <taxon>Eukaryota</taxon>
        <taxon>Sar</taxon>
        <taxon>Alveolata</taxon>
        <taxon>Dinophyceae</taxon>
        <taxon>Suessiales</taxon>
        <taxon>Symbiodiniaceae</taxon>
        <taxon>Symbiodinium</taxon>
    </lineage>
</organism>
<protein>
    <submittedName>
        <fullName evidence="1">Uncharacterized protein</fullName>
    </submittedName>
</protein>
<reference evidence="1 2" key="1">
    <citation type="submission" date="2016-02" db="EMBL/GenBank/DDBJ databases">
        <title>Genome analysis of coral dinoflagellate symbionts highlights evolutionary adaptations to a symbiotic lifestyle.</title>
        <authorList>
            <person name="Aranda M."/>
            <person name="Li Y."/>
            <person name="Liew Y.J."/>
            <person name="Baumgarten S."/>
            <person name="Simakov O."/>
            <person name="Wilson M."/>
            <person name="Piel J."/>
            <person name="Ashoor H."/>
            <person name="Bougouffa S."/>
            <person name="Bajic V.B."/>
            <person name="Ryu T."/>
            <person name="Ravasi T."/>
            <person name="Bayer T."/>
            <person name="Micklem G."/>
            <person name="Kim H."/>
            <person name="Bhak J."/>
            <person name="Lajeunesse T.C."/>
            <person name="Voolstra C.R."/>
        </authorList>
    </citation>
    <scope>NUCLEOTIDE SEQUENCE [LARGE SCALE GENOMIC DNA]</scope>
    <source>
        <strain evidence="1 2">CCMP2467</strain>
    </source>
</reference>
<evidence type="ECO:0000313" key="2">
    <source>
        <dbReference type="Proteomes" id="UP000186817"/>
    </source>
</evidence>
<sequence>MMIRIGLMMVLAVVTMMVVLTRIAIRAINSCVAQMLDGTPAQEPRRADEGPLTLATLADALERLEDMMQSFERLDFEGELFDMWILEVKLPPVQHSISVPDS</sequence>
<dbReference type="AlphaFoldDB" id="A0A1Q9CXX1"/>
<accession>A0A1Q9CXX1</accession>
<dbReference type="OrthoDB" id="434500at2759"/>
<comment type="caution">
    <text evidence="1">The sequence shown here is derived from an EMBL/GenBank/DDBJ whole genome shotgun (WGS) entry which is preliminary data.</text>
</comment>
<dbReference type="EMBL" id="LSRX01000844">
    <property type="protein sequence ID" value="OLP87741.1"/>
    <property type="molecule type" value="Genomic_DNA"/>
</dbReference>
<gene>
    <name evidence="1" type="ORF">AK812_SmicGene31006</name>
</gene>
<name>A0A1Q9CXX1_SYMMI</name>
<keyword evidence="2" id="KW-1185">Reference proteome</keyword>
<dbReference type="Proteomes" id="UP000186817">
    <property type="component" value="Unassembled WGS sequence"/>
</dbReference>
<evidence type="ECO:0000313" key="1">
    <source>
        <dbReference type="EMBL" id="OLP87741.1"/>
    </source>
</evidence>